<sequence length="335" mass="33936">MNGTMVTDDEARVRALLHAAVDDVEPRPDALPRLLAATRRHRSPRRRVLLGAGSAVAATAALLLVLVVFPTGQRTAPVSIGPHGYLAITDLGVVSVFDVDSGQRQRELGRVDGGAAGPVAGSPERFFALVDGHVVAGGADGELRRLPGTATGQVLTAEGDRVAYLDGGAVVVADPAQRRVPIPPGTAVLDLALAEDGRLAVLLADPAGDVGIRVLPAGAADFAAAGEIDVLGDCGPLSVTWTGGDVAALLPVSCGSADSRVATFDAETGRRLGGGVAFETGPLHPGSVQLSTDRLGRFLVSTAGTGQWLVDGGLIRPLPPACAPGGQCAQTPSSF</sequence>
<keyword evidence="1" id="KW-1133">Transmembrane helix</keyword>
<keyword evidence="3" id="KW-1185">Reference proteome</keyword>
<evidence type="ECO:0000256" key="1">
    <source>
        <dbReference type="SAM" id="Phobius"/>
    </source>
</evidence>
<evidence type="ECO:0000313" key="3">
    <source>
        <dbReference type="Proteomes" id="UP001564626"/>
    </source>
</evidence>
<dbReference type="EMBL" id="JBGEHV010000014">
    <property type="protein sequence ID" value="MEY8039725.1"/>
    <property type="molecule type" value="Genomic_DNA"/>
</dbReference>
<dbReference type="RefSeq" id="WP_345364865.1">
    <property type="nucleotide sequence ID" value="NZ_BAABII010000012.1"/>
</dbReference>
<evidence type="ECO:0008006" key="4">
    <source>
        <dbReference type="Google" id="ProtNLM"/>
    </source>
</evidence>
<reference evidence="2 3" key="1">
    <citation type="submission" date="2024-08" db="EMBL/GenBank/DDBJ databases">
        <title>Genome mining of Saccharopolyspora cebuensis PGLac3 from Nigerian medicinal plant.</title>
        <authorList>
            <person name="Ezeobiora C.E."/>
            <person name="Igbokwe N.H."/>
            <person name="Amin D.H."/>
            <person name="Mendie U.E."/>
        </authorList>
    </citation>
    <scope>NUCLEOTIDE SEQUENCE [LARGE SCALE GENOMIC DNA]</scope>
    <source>
        <strain evidence="2 3">PGLac3</strain>
    </source>
</reference>
<comment type="caution">
    <text evidence="2">The sequence shown here is derived from an EMBL/GenBank/DDBJ whole genome shotgun (WGS) entry which is preliminary data.</text>
</comment>
<dbReference type="Proteomes" id="UP001564626">
    <property type="component" value="Unassembled WGS sequence"/>
</dbReference>
<protein>
    <recommendedName>
        <fullName evidence="4">FbpC C-terminal regulatory nucleotide binding domain-containing protein</fullName>
    </recommendedName>
</protein>
<feature type="transmembrane region" description="Helical" evidence="1">
    <location>
        <begin position="48"/>
        <end position="69"/>
    </location>
</feature>
<dbReference type="SUPFAM" id="SSF50969">
    <property type="entry name" value="YVTN repeat-like/Quinoprotein amine dehydrogenase"/>
    <property type="match status" value="1"/>
</dbReference>
<evidence type="ECO:0000313" key="2">
    <source>
        <dbReference type="EMBL" id="MEY8039725.1"/>
    </source>
</evidence>
<name>A0ABV4CF39_9PSEU</name>
<keyword evidence="1" id="KW-0472">Membrane</keyword>
<keyword evidence="1" id="KW-0812">Transmembrane</keyword>
<accession>A0ABV4CF39</accession>
<organism evidence="2 3">
    <name type="scientific">Saccharopolyspora cebuensis</name>
    <dbReference type="NCBI Taxonomy" id="418759"/>
    <lineage>
        <taxon>Bacteria</taxon>
        <taxon>Bacillati</taxon>
        <taxon>Actinomycetota</taxon>
        <taxon>Actinomycetes</taxon>
        <taxon>Pseudonocardiales</taxon>
        <taxon>Pseudonocardiaceae</taxon>
        <taxon>Saccharopolyspora</taxon>
    </lineage>
</organism>
<dbReference type="InterPro" id="IPR011044">
    <property type="entry name" value="Quino_amine_DH_bsu"/>
</dbReference>
<proteinExistence type="predicted"/>
<gene>
    <name evidence="2" type="ORF">AB8O55_09985</name>
</gene>